<evidence type="ECO:0000313" key="2">
    <source>
        <dbReference type="Proteomes" id="UP000000486"/>
    </source>
</evidence>
<evidence type="ECO:0000313" key="1">
    <source>
        <dbReference type="EMBL" id="AEH91137.1"/>
    </source>
</evidence>
<reference evidence="1 2" key="1">
    <citation type="journal article" date="2011" name="J. Bacteriol.">
        <title>Genome sequence of the nonpathogenic Listeria monocytogenes serovar 4a strain M7.</title>
        <authorList>
            <person name="Chen J."/>
            <person name="Xia Y."/>
            <person name="Cheng C."/>
            <person name="Fang C."/>
            <person name="Shan Y."/>
            <person name="Jin G."/>
            <person name="Fang W."/>
        </authorList>
    </citation>
    <scope>NUCLEOTIDE SEQUENCE [LARGE SCALE GENOMIC DNA]</scope>
    <source>
        <strain evidence="1 2">M7</strain>
    </source>
</reference>
<dbReference type="HOGENOM" id="CLU_107991_0_0_9"/>
<dbReference type="AlphaFoldDB" id="A0A0E0URV0"/>
<dbReference type="InterPro" id="IPR014710">
    <property type="entry name" value="RmlC-like_jellyroll"/>
</dbReference>
<name>A0A0E0URV0_LISMM</name>
<protein>
    <recommendedName>
        <fullName evidence="3">Crp/Fnr family transcriptional regulator</fullName>
    </recommendedName>
</protein>
<gene>
    <name evidence="1" type="ordered locus">LMM7_0131</name>
</gene>
<evidence type="ECO:0008006" key="3">
    <source>
        <dbReference type="Google" id="ProtNLM"/>
    </source>
</evidence>
<dbReference type="EMBL" id="CP002816">
    <property type="protein sequence ID" value="AEH91137.1"/>
    <property type="molecule type" value="Genomic_DNA"/>
</dbReference>
<dbReference type="Gene3D" id="2.60.120.10">
    <property type="entry name" value="Jelly Rolls"/>
    <property type="match status" value="1"/>
</dbReference>
<organism evidence="1 2">
    <name type="scientific">Listeria monocytogenes serotype 4a (strain M7)</name>
    <dbReference type="NCBI Taxonomy" id="1030009"/>
    <lineage>
        <taxon>Bacteria</taxon>
        <taxon>Bacillati</taxon>
        <taxon>Bacillota</taxon>
        <taxon>Bacilli</taxon>
        <taxon>Bacillales</taxon>
        <taxon>Listeriaceae</taxon>
        <taxon>Listeria</taxon>
    </lineage>
</organism>
<proteinExistence type="predicted"/>
<dbReference type="Proteomes" id="UP000000486">
    <property type="component" value="Chromosome"/>
</dbReference>
<dbReference type="PATRIC" id="fig|1030009.3.peg.127"/>
<dbReference type="RefSeq" id="WP_012582143.1">
    <property type="nucleotide sequence ID" value="NC_017537.1"/>
</dbReference>
<dbReference type="KEGG" id="lmq:LMM7_0131"/>
<accession>A0A0E0URV0</accession>
<sequence length="211" mass="24479">MTFLEFHQLVSQDSLIYSWIRTNFSLTHQELEVGKELKLQHGQLIVMEKGLMVQESFEKKPTIQRVFADQRIIFTTDGGLSLAALEHTTYIVISTDEILERLDEDKLLPNFFLQIAEDFERSIEWQRQLMSAYPEERVEMVLQKVIERYKLDPEQNPVFPRWLKIYVLAKLAKCSVSTTSVIINNLAEQGKINVKMTPWELAQPSKASCAS</sequence>